<keyword evidence="2" id="KW-1185">Reference proteome</keyword>
<dbReference type="AlphaFoldDB" id="A0A4Q2K0N8"/>
<protein>
    <submittedName>
        <fullName evidence="1">BREX-1 system phosphatase PglZ type A</fullName>
    </submittedName>
</protein>
<gene>
    <name evidence="1" type="primary">pglZ</name>
    <name evidence="1" type="ORF">ET524_02345</name>
</gene>
<dbReference type="InterPro" id="IPR014060">
    <property type="entry name" value="PglZ"/>
</dbReference>
<dbReference type="Pfam" id="PF08665">
    <property type="entry name" value="PglZ"/>
    <property type="match status" value="1"/>
</dbReference>
<evidence type="ECO:0000313" key="2">
    <source>
        <dbReference type="Proteomes" id="UP000293345"/>
    </source>
</evidence>
<evidence type="ECO:0000313" key="1">
    <source>
        <dbReference type="EMBL" id="RXZ53451.1"/>
    </source>
</evidence>
<sequence length="922" mass="100921">MRVARVFGALGRAVERSVCHMAKIDVEGQLKARFAQPLAPAAARRIVIWNDPAGEFEDAFDGLAERGFDGAGATDTVMPAGEGFARPVRFVKAAEGGMFEVKRLISRGDVASDLLVYRQRARGDIEGDWLADVELFADHFQADFLSLLADELNAEDSTDVRAALEAMRAFFAAKDRVRRFSKCCPAPASGADVELGVLAALLDGASPDDATGGFVVRGYLRELLHNGGPAAFETFAKYGAGEALARWVQRITDFSGALDGATTFAELASHVLLSAASLSIPAAALAGLEGRISSQNAQYCLAVVKDWDRDARFSSEDLFEVCRRVEDECGLAARFAAAPLADIVECDVFPCINEAILATLFESFAQGADREADARTAVDRRCNLAWHARVACYFEALEAIADMHGFKAAHAQGFHEAQPARVWQAYTQDWWRMDALYRKLCRTAGACRTRGYENLEEPLRAAMQWAEGLYSNWFLAEANSCWAAAAQQQWLDCGHVEGVDCQRDFYWKVLPSCQGSAKTMVVIISDALRFEVGREVARTLEREKGGMVKLSSMQAAYPSVTEFGMAALLPRRGISLDFETGQVFADGRPTATTEQREAVLRTVRPHARALRADTYLEMPAAERKSLLKEAELVYLYHNVIDATGEKLATENSVFDACSDAVEDVCALAKRVCMDAPGARVAITADHGFLYTRHDLDECERVGKTDLPAADTVCGKRHLVVRADDAAEFAGGAGAGAGQAPFIRVGMDDVDGGRFVGFTPRGNVRIKRPGGTCRYVHGGVSLQELCVPLVTFWRVGARSKDFQDTRPATLRVLSPERRITNSLFTVNLIQEEPAVGKVLPCEYELCFADSSGNEVSNVEKAHADKTSDNPQQRVVKAKFTLKGSNFSAKEEYQLVARERQSGQIAWREPYRIEVSFAPLDFGF</sequence>
<organism evidence="1 2">
    <name type="scientific">Senegalimassilia faecalis</name>
    <dbReference type="NCBI Taxonomy" id="2509433"/>
    <lineage>
        <taxon>Bacteria</taxon>
        <taxon>Bacillati</taxon>
        <taxon>Actinomycetota</taxon>
        <taxon>Coriobacteriia</taxon>
        <taxon>Coriobacteriales</taxon>
        <taxon>Coriobacteriaceae</taxon>
        <taxon>Senegalimassilia</taxon>
    </lineage>
</organism>
<dbReference type="EMBL" id="SDPW01000001">
    <property type="protein sequence ID" value="RXZ53451.1"/>
    <property type="molecule type" value="Genomic_DNA"/>
</dbReference>
<dbReference type="Proteomes" id="UP000293345">
    <property type="component" value="Unassembled WGS sequence"/>
</dbReference>
<name>A0A4Q2K0N8_9ACTN</name>
<reference evidence="1 2" key="1">
    <citation type="submission" date="2019-01" db="EMBL/GenBank/DDBJ databases">
        <title>Senegalimassilia sp. nov. KGMB04484 isolated human feces.</title>
        <authorList>
            <person name="Han K.-I."/>
            <person name="Kim J.-S."/>
            <person name="Lee K.C."/>
            <person name="Suh M.K."/>
            <person name="Eom M.K."/>
            <person name="Lee J.H."/>
            <person name="Park S.-H."/>
            <person name="Kang S.W."/>
            <person name="Park J.-E."/>
            <person name="Oh B.S."/>
            <person name="Yu S.Y."/>
            <person name="Choi S.-H."/>
            <person name="Lee D.H."/>
            <person name="Yoon H."/>
            <person name="Kim B.-Y."/>
            <person name="Lee J.H."/>
            <person name="Lee J.-S."/>
        </authorList>
    </citation>
    <scope>NUCLEOTIDE SEQUENCE [LARGE SCALE GENOMIC DNA]</scope>
    <source>
        <strain evidence="1 2">KGMB04484</strain>
    </source>
</reference>
<proteinExistence type="predicted"/>
<accession>A0A4Q2K0N8</accession>
<comment type="caution">
    <text evidence="1">The sequence shown here is derived from an EMBL/GenBank/DDBJ whole genome shotgun (WGS) entry which is preliminary data.</text>
</comment>
<dbReference type="NCBIfam" id="TIGR02687">
    <property type="entry name" value="BREX-1 system phosphatase PglZ type A"/>
    <property type="match status" value="1"/>
</dbReference>